<dbReference type="OrthoDB" id="5290752at2"/>
<dbReference type="InterPro" id="IPR002372">
    <property type="entry name" value="PQQ_rpt_dom"/>
</dbReference>
<accession>A0A0G9MN59</accession>
<dbReference type="Proteomes" id="UP000053070">
    <property type="component" value="Unassembled WGS sequence"/>
</dbReference>
<feature type="domain" description="Pyrrolo-quinoline quinone repeat" evidence="1">
    <location>
        <begin position="134"/>
        <end position="371"/>
    </location>
</feature>
<comment type="caution">
    <text evidence="2">The sequence shown here is derived from an EMBL/GenBank/DDBJ whole genome shotgun (WGS) entry which is preliminary data.</text>
</comment>
<gene>
    <name evidence="2" type="ORF">AAW01_12030</name>
</gene>
<evidence type="ECO:0000313" key="2">
    <source>
        <dbReference type="EMBL" id="KLE32127.1"/>
    </source>
</evidence>
<dbReference type="SMART" id="SM00564">
    <property type="entry name" value="PQQ"/>
    <property type="match status" value="7"/>
</dbReference>
<organism evidence="2 3">
    <name type="scientific">Aurantiacibacter gangjinensis</name>
    <dbReference type="NCBI Taxonomy" id="502682"/>
    <lineage>
        <taxon>Bacteria</taxon>
        <taxon>Pseudomonadati</taxon>
        <taxon>Pseudomonadota</taxon>
        <taxon>Alphaproteobacteria</taxon>
        <taxon>Sphingomonadales</taxon>
        <taxon>Erythrobacteraceae</taxon>
        <taxon>Aurantiacibacter</taxon>
    </lineage>
</organism>
<dbReference type="PANTHER" id="PTHR34512">
    <property type="entry name" value="CELL SURFACE PROTEIN"/>
    <property type="match status" value="1"/>
</dbReference>
<dbReference type="AlphaFoldDB" id="A0A0G9MN59"/>
<reference evidence="2 3" key="1">
    <citation type="submission" date="2015-04" db="EMBL/GenBank/DDBJ databases">
        <title>The draft genome sequence of Erythrobacr gangjinensis K7-2.</title>
        <authorList>
            <person name="Zhuang L."/>
            <person name="Liu Y."/>
            <person name="Shao Z."/>
        </authorList>
    </citation>
    <scope>NUCLEOTIDE SEQUENCE [LARGE SCALE GENOMIC DNA]</scope>
    <source>
        <strain evidence="2 3">K7-2</strain>
    </source>
</reference>
<sequence length="452" mass="47671">MNTMTNLRRVAKICALPALALALAGCAGGLFGGGGDDDDDTPTVGNRVPILSRIATEITADPLLADTAVIVPTAQTNTSWPQAGGNAAKVAGHVTLAAAPSRIWTASVAGTTNTRRLAAAPVVADNTLFVTDSDAVIHAFDANTGARRWRHQIDVSGDLEDATFGGGSTYSNGRIYATNGVGDVVALDAATGAQLWRVKPAGPLRGSPTVAFNAVFVMTQNNQIYALNAEDGSVNWQRSAASGQAGVFGVAAPAAGQGTVIAGFSSGELVAYRYENGRELWSDALARTSISTSVGTLTDVDADPIIDQGRVYALGQGGRMAAYELLTGQRIWELTLAGISTPTVVGEWVFTLTDEAQILAIQRNTGRIRWMTQLERWRDAEDREGPIFWTGPVLANGRLWIASSRGYVKSVDVMTGTVSDFTRLDDGVSLPPIVANNTLYIFDDSGQIHAFR</sequence>
<dbReference type="KEGG" id="egn:BMF35_a1401"/>
<proteinExistence type="predicted"/>
<dbReference type="PATRIC" id="fig|502682.8.peg.2453"/>
<dbReference type="RefSeq" id="WP_047007474.1">
    <property type="nucleotide sequence ID" value="NZ_CP018097.1"/>
</dbReference>
<dbReference type="PANTHER" id="PTHR34512:SF30">
    <property type="entry name" value="OUTER MEMBRANE PROTEIN ASSEMBLY FACTOR BAMB"/>
    <property type="match status" value="1"/>
</dbReference>
<name>A0A0G9MN59_9SPHN</name>
<keyword evidence="3" id="KW-1185">Reference proteome</keyword>
<dbReference type="STRING" id="502682.BMF35_a1401"/>
<dbReference type="InterPro" id="IPR018391">
    <property type="entry name" value="PQQ_b-propeller_rpt"/>
</dbReference>
<dbReference type="EMBL" id="LBHC01000002">
    <property type="protein sequence ID" value="KLE32127.1"/>
    <property type="molecule type" value="Genomic_DNA"/>
</dbReference>
<dbReference type="SUPFAM" id="SSF50998">
    <property type="entry name" value="Quinoprotein alcohol dehydrogenase-like"/>
    <property type="match status" value="1"/>
</dbReference>
<dbReference type="InterPro" id="IPR011047">
    <property type="entry name" value="Quinoprotein_ADH-like_sf"/>
</dbReference>
<dbReference type="InterPro" id="IPR015943">
    <property type="entry name" value="WD40/YVTN_repeat-like_dom_sf"/>
</dbReference>
<evidence type="ECO:0000259" key="1">
    <source>
        <dbReference type="Pfam" id="PF13360"/>
    </source>
</evidence>
<dbReference type="Pfam" id="PF13360">
    <property type="entry name" value="PQQ_2"/>
    <property type="match status" value="1"/>
</dbReference>
<protein>
    <submittedName>
        <fullName evidence="2">Pyrrolo-quinoline quinone</fullName>
    </submittedName>
</protein>
<evidence type="ECO:0000313" key="3">
    <source>
        <dbReference type="Proteomes" id="UP000053070"/>
    </source>
</evidence>
<dbReference type="Gene3D" id="2.130.10.10">
    <property type="entry name" value="YVTN repeat-like/Quinoprotein amine dehydrogenase"/>
    <property type="match status" value="1"/>
</dbReference>